<sequence>MSPDIPNPKEDDEMRGVFSHEEQHADDDDLSSKLNSRLKLKLDLFILPLISLVYFFAQMGRSDLANSKVAGLSEELNLSPRDYSNAATMLLVAYVVFQLPGTLLIKQIGPARQFAGAMIIWGAITAATVAIHNKGELFALRFLIGAAEAFVQGGALRGDLSFWYQYRELATRGAIFYSMSTLAGAFNGLIAYGIDKDMDGLRGWRAWRWIFLVEGIMPCVAAFFVLFLLPASPETLKFGFTAEEKELAIRRSRQAHNTSEAKLEVKKVPLVLLSLHFWLLLGIACCGHFCVGSMSNFLPAIIEGFGYTSVNTQLFSVIVYACACVGVLFWAKVADRTNARGLTLAASTCGAIVGYALLLGIENDQGRFGATCLVAFSVYPSIVLQLSWAAMSFIGYTRRGSSLAFMNVFSQLFAICGTQAYSDPPYYRMGNASALGLSCVSLILSLVLRWYFILLNGRKVQQQFTAEATAQRQKGLEELGDKHPGEQKIRSTF</sequence>
<dbReference type="GO" id="GO:0016020">
    <property type="term" value="C:membrane"/>
    <property type="evidence" value="ECO:0007669"/>
    <property type="project" value="UniProtKB-SubCell"/>
</dbReference>
<evidence type="ECO:0000256" key="4">
    <source>
        <dbReference type="ARBA" id="ARBA00022989"/>
    </source>
</evidence>
<evidence type="ECO:0000256" key="2">
    <source>
        <dbReference type="ARBA" id="ARBA00022448"/>
    </source>
</evidence>
<reference evidence="9" key="1">
    <citation type="journal article" date="2019" name="Beilstein J. Org. Chem.">
        <title>Nanangenines: drimane sesquiterpenoids as the dominant metabolite cohort of a novel Australian fungus, Aspergillus nanangensis.</title>
        <authorList>
            <person name="Lacey H.J."/>
            <person name="Gilchrist C.L.M."/>
            <person name="Crombie A."/>
            <person name="Kalaitzis J.A."/>
            <person name="Vuong D."/>
            <person name="Rutledge P.J."/>
            <person name="Turner P."/>
            <person name="Pitt J.I."/>
            <person name="Lacey E."/>
            <person name="Chooi Y.H."/>
            <person name="Piggott A.M."/>
        </authorList>
    </citation>
    <scope>NUCLEOTIDE SEQUENCE</scope>
    <source>
        <strain evidence="9">MST-FP2251</strain>
    </source>
</reference>
<feature type="transmembrane region" description="Helical" evidence="7">
    <location>
        <begin position="314"/>
        <end position="331"/>
    </location>
</feature>
<evidence type="ECO:0000256" key="5">
    <source>
        <dbReference type="ARBA" id="ARBA00023136"/>
    </source>
</evidence>
<dbReference type="PANTHER" id="PTHR43791">
    <property type="entry name" value="PERMEASE-RELATED"/>
    <property type="match status" value="1"/>
</dbReference>
<reference evidence="9" key="2">
    <citation type="submission" date="2020-02" db="EMBL/GenBank/DDBJ databases">
        <authorList>
            <person name="Gilchrist C.L.M."/>
            <person name="Chooi Y.-H."/>
        </authorList>
    </citation>
    <scope>NUCLEOTIDE SEQUENCE</scope>
    <source>
        <strain evidence="9">MST-FP2251</strain>
    </source>
</reference>
<evidence type="ECO:0000256" key="7">
    <source>
        <dbReference type="SAM" id="Phobius"/>
    </source>
</evidence>
<dbReference type="PANTHER" id="PTHR43791:SF36">
    <property type="entry name" value="TRANSPORTER, PUTATIVE (AFU_ORTHOLOGUE AFUA_6G08340)-RELATED"/>
    <property type="match status" value="1"/>
</dbReference>
<feature type="transmembrane region" description="Helical" evidence="7">
    <location>
        <begin position="114"/>
        <end position="132"/>
    </location>
</feature>
<feature type="region of interest" description="Disordered" evidence="6">
    <location>
        <begin position="1"/>
        <end position="28"/>
    </location>
</feature>
<feature type="transmembrane region" description="Helical" evidence="7">
    <location>
        <begin position="343"/>
        <end position="361"/>
    </location>
</feature>
<keyword evidence="2" id="KW-0813">Transport</keyword>
<dbReference type="Gene3D" id="1.20.1250.20">
    <property type="entry name" value="MFS general substrate transporter like domains"/>
    <property type="match status" value="2"/>
</dbReference>
<evidence type="ECO:0000313" key="9">
    <source>
        <dbReference type="EMBL" id="KAF9890460.1"/>
    </source>
</evidence>
<dbReference type="InterPro" id="IPR020846">
    <property type="entry name" value="MFS_dom"/>
</dbReference>
<feature type="transmembrane region" description="Helical" evidence="7">
    <location>
        <begin position="40"/>
        <end position="57"/>
    </location>
</feature>
<feature type="domain" description="Major facilitator superfamily (MFS) profile" evidence="8">
    <location>
        <begin position="46"/>
        <end position="493"/>
    </location>
</feature>
<dbReference type="Proteomes" id="UP001194746">
    <property type="component" value="Unassembled WGS sequence"/>
</dbReference>
<dbReference type="PROSITE" id="PS50850">
    <property type="entry name" value="MFS"/>
    <property type="match status" value="1"/>
</dbReference>
<feature type="compositionally biased region" description="Basic and acidic residues" evidence="6">
    <location>
        <begin position="7"/>
        <end position="23"/>
    </location>
</feature>
<comment type="subcellular location">
    <subcellularLocation>
        <location evidence="1">Membrane</location>
        <topology evidence="1">Multi-pass membrane protein</topology>
    </subcellularLocation>
</comment>
<protein>
    <recommendedName>
        <fullName evidence="8">Major facilitator superfamily (MFS) profile domain-containing protein</fullName>
    </recommendedName>
</protein>
<dbReference type="AlphaFoldDB" id="A0AAD4CPS4"/>
<keyword evidence="10" id="KW-1185">Reference proteome</keyword>
<gene>
    <name evidence="9" type="ORF">FE257_005865</name>
</gene>
<feature type="transmembrane region" description="Helical" evidence="7">
    <location>
        <begin position="367"/>
        <end position="391"/>
    </location>
</feature>
<feature type="transmembrane region" description="Helical" evidence="7">
    <location>
        <begin position="138"/>
        <end position="156"/>
    </location>
</feature>
<keyword evidence="3 7" id="KW-0812">Transmembrane</keyword>
<dbReference type="InterPro" id="IPR011701">
    <property type="entry name" value="MFS"/>
</dbReference>
<dbReference type="EMBL" id="VCAU01000026">
    <property type="protein sequence ID" value="KAF9890460.1"/>
    <property type="molecule type" value="Genomic_DNA"/>
</dbReference>
<feature type="transmembrane region" description="Helical" evidence="7">
    <location>
        <begin position="434"/>
        <end position="452"/>
    </location>
</feature>
<keyword evidence="5 7" id="KW-0472">Membrane</keyword>
<evidence type="ECO:0000313" key="10">
    <source>
        <dbReference type="Proteomes" id="UP001194746"/>
    </source>
</evidence>
<feature type="transmembrane region" description="Helical" evidence="7">
    <location>
        <begin position="176"/>
        <end position="194"/>
    </location>
</feature>
<dbReference type="SUPFAM" id="SSF103473">
    <property type="entry name" value="MFS general substrate transporter"/>
    <property type="match status" value="1"/>
</dbReference>
<evidence type="ECO:0000256" key="3">
    <source>
        <dbReference type="ARBA" id="ARBA00022692"/>
    </source>
</evidence>
<comment type="caution">
    <text evidence="9">The sequence shown here is derived from an EMBL/GenBank/DDBJ whole genome shotgun (WGS) entry which is preliminary data.</text>
</comment>
<feature type="transmembrane region" description="Helical" evidence="7">
    <location>
        <begin position="86"/>
        <end position="105"/>
    </location>
</feature>
<dbReference type="GO" id="GO:0022857">
    <property type="term" value="F:transmembrane transporter activity"/>
    <property type="evidence" value="ECO:0007669"/>
    <property type="project" value="InterPro"/>
</dbReference>
<feature type="transmembrane region" description="Helical" evidence="7">
    <location>
        <begin position="206"/>
        <end position="229"/>
    </location>
</feature>
<dbReference type="InterPro" id="IPR036259">
    <property type="entry name" value="MFS_trans_sf"/>
</dbReference>
<name>A0AAD4CPS4_ASPNN</name>
<proteinExistence type="predicted"/>
<feature type="transmembrane region" description="Helical" evidence="7">
    <location>
        <begin position="403"/>
        <end position="422"/>
    </location>
</feature>
<evidence type="ECO:0000256" key="6">
    <source>
        <dbReference type="SAM" id="MobiDB-lite"/>
    </source>
</evidence>
<feature type="transmembrane region" description="Helical" evidence="7">
    <location>
        <begin position="270"/>
        <end position="294"/>
    </location>
</feature>
<organism evidence="9 10">
    <name type="scientific">Aspergillus nanangensis</name>
    <dbReference type="NCBI Taxonomy" id="2582783"/>
    <lineage>
        <taxon>Eukaryota</taxon>
        <taxon>Fungi</taxon>
        <taxon>Dikarya</taxon>
        <taxon>Ascomycota</taxon>
        <taxon>Pezizomycotina</taxon>
        <taxon>Eurotiomycetes</taxon>
        <taxon>Eurotiomycetidae</taxon>
        <taxon>Eurotiales</taxon>
        <taxon>Aspergillaceae</taxon>
        <taxon>Aspergillus</taxon>
        <taxon>Aspergillus subgen. Circumdati</taxon>
    </lineage>
</organism>
<keyword evidence="4 7" id="KW-1133">Transmembrane helix</keyword>
<evidence type="ECO:0000256" key="1">
    <source>
        <dbReference type="ARBA" id="ARBA00004141"/>
    </source>
</evidence>
<dbReference type="Pfam" id="PF07690">
    <property type="entry name" value="MFS_1"/>
    <property type="match status" value="1"/>
</dbReference>
<accession>A0AAD4CPS4</accession>
<evidence type="ECO:0000259" key="8">
    <source>
        <dbReference type="PROSITE" id="PS50850"/>
    </source>
</evidence>